<dbReference type="AlphaFoldDB" id="A0A0K9PGQ3"/>
<evidence type="ECO:0000256" key="6">
    <source>
        <dbReference type="RuleBase" id="RU004914"/>
    </source>
</evidence>
<comment type="subcellular location">
    <subcellularLocation>
        <location evidence="1">Membrane</location>
        <topology evidence="1">Multi-pass membrane protein</topology>
    </subcellularLocation>
</comment>
<dbReference type="GO" id="GO:0022857">
    <property type="term" value="F:transmembrane transporter activity"/>
    <property type="evidence" value="ECO:0000318"/>
    <property type="project" value="GO_Central"/>
</dbReference>
<dbReference type="OMA" id="LTCKSHI"/>
<reference evidence="8" key="1">
    <citation type="journal article" date="2016" name="Nature">
        <title>The genome of the seagrass Zostera marina reveals angiosperm adaptation to the sea.</title>
        <authorList>
            <person name="Olsen J.L."/>
            <person name="Rouze P."/>
            <person name="Verhelst B."/>
            <person name="Lin Y.-C."/>
            <person name="Bayer T."/>
            <person name="Collen J."/>
            <person name="Dattolo E."/>
            <person name="De Paoli E."/>
            <person name="Dittami S."/>
            <person name="Maumus F."/>
            <person name="Michel G."/>
            <person name="Kersting A."/>
            <person name="Lauritano C."/>
            <person name="Lohaus R."/>
            <person name="Toepel M."/>
            <person name="Tonon T."/>
            <person name="Vanneste K."/>
            <person name="Amirebrahimi M."/>
            <person name="Brakel J."/>
            <person name="Bostroem C."/>
            <person name="Chovatia M."/>
            <person name="Grimwood J."/>
            <person name="Jenkins J.W."/>
            <person name="Jueterbock A."/>
            <person name="Mraz A."/>
            <person name="Stam W.T."/>
            <person name="Tice H."/>
            <person name="Bornberg-Bauer E."/>
            <person name="Green P.J."/>
            <person name="Pearson G.A."/>
            <person name="Procaccini G."/>
            <person name="Duarte C.M."/>
            <person name="Schmutz J."/>
            <person name="Reusch T.B.H."/>
            <person name="Van de Peer Y."/>
        </authorList>
    </citation>
    <scope>NUCLEOTIDE SEQUENCE [LARGE SCALE GENOMIC DNA]</scope>
    <source>
        <strain evidence="8">cv. Finnish</strain>
    </source>
</reference>
<evidence type="ECO:0000313" key="8">
    <source>
        <dbReference type="Proteomes" id="UP000036987"/>
    </source>
</evidence>
<feature type="transmembrane region" description="Helical" evidence="6">
    <location>
        <begin position="149"/>
        <end position="169"/>
    </location>
</feature>
<dbReference type="Pfam" id="PF01554">
    <property type="entry name" value="MatE"/>
    <property type="match status" value="1"/>
</dbReference>
<evidence type="ECO:0000256" key="5">
    <source>
        <dbReference type="ARBA" id="ARBA00023136"/>
    </source>
</evidence>
<comment type="similarity">
    <text evidence="2 6">Belongs to the multi antimicrobial extrusion (MATE) (TC 2.A.66.1) family.</text>
</comment>
<dbReference type="EMBL" id="LFYR01000864">
    <property type="protein sequence ID" value="KMZ68126.1"/>
    <property type="molecule type" value="Genomic_DNA"/>
</dbReference>
<dbReference type="STRING" id="29655.A0A0K9PGQ3"/>
<dbReference type="GO" id="GO:0016020">
    <property type="term" value="C:membrane"/>
    <property type="evidence" value="ECO:0007669"/>
    <property type="project" value="UniProtKB-SubCell"/>
</dbReference>
<dbReference type="GO" id="GO:0042910">
    <property type="term" value="F:xenobiotic transmembrane transporter activity"/>
    <property type="evidence" value="ECO:0007669"/>
    <property type="project" value="InterPro"/>
</dbReference>
<keyword evidence="3 6" id="KW-0812">Transmembrane</keyword>
<keyword evidence="4 6" id="KW-1133">Transmembrane helix</keyword>
<dbReference type="InterPro" id="IPR044644">
    <property type="entry name" value="DinF-like"/>
</dbReference>
<dbReference type="PANTHER" id="PTHR42893:SF9">
    <property type="entry name" value="PROTEIN DETOXIFICATION 46, CHLOROPLASTIC"/>
    <property type="match status" value="1"/>
</dbReference>
<keyword evidence="5 6" id="KW-0472">Membrane</keyword>
<feature type="transmembrane region" description="Helical" evidence="6">
    <location>
        <begin position="474"/>
        <end position="493"/>
    </location>
</feature>
<gene>
    <name evidence="7" type="ORF">ZOSMA_24G01480</name>
</gene>
<proteinExistence type="inferred from homology"/>
<dbReference type="InterPro" id="IPR002528">
    <property type="entry name" value="MATE_fam"/>
</dbReference>
<feature type="transmembrane region" description="Helical" evidence="6">
    <location>
        <begin position="408"/>
        <end position="433"/>
    </location>
</feature>
<sequence>MDLRSIFPQSPLRYTISNHHLARTKFPFQFQSCLRQSLLPPAASIPRIVRIGTSSLTPRTRVRKCSADDQNTKPEEIHTRAEIASLQVETKFDFPSLWSQMKQIVIFCGPAIGMWICSPLMSLIDTIVIGKTSTMELAALGPGTAISDYLGFLFMFLGISTSSMIATSLAKKDKDLTQHQISILMFIALICGAGLFLLTKFFGRSMLTGFVGLKNSHLIPAADSYIQIRSLAFPAFLVSMICQSSSLGMKNSWGPMKALTVATAVNCIGDIILCSFFGFGIAGAAWATMASQIVAAFMMIQTLNKAGFNAFSLHVPSSAELFQIIKLAAPVFLITTSKVFFYSMLTYCTTAMGTITIASHQVIINLFLICSLLGNPLLQSAQAFMPEMICGIDRSLEKARMLFKSLTIIGFFGGLISGTVATLVVLFFPNIFTNDNLIVQKMHKVIFPLFMALVITPSTLAFEGILLSGRELGFLSLSMTGCFSLGVLLLMFICNRGGDLTGCWCVLAGFQWARFLLSLVRLTSSKGMLYTEKVTRINM</sequence>
<evidence type="ECO:0000256" key="3">
    <source>
        <dbReference type="ARBA" id="ARBA00022692"/>
    </source>
</evidence>
<dbReference type="PANTHER" id="PTHR42893">
    <property type="entry name" value="PROTEIN DETOXIFICATION 44, CHLOROPLASTIC-RELATED"/>
    <property type="match status" value="1"/>
</dbReference>
<feature type="transmembrane region" description="Helical" evidence="6">
    <location>
        <begin position="259"/>
        <end position="279"/>
    </location>
</feature>
<organism evidence="7 8">
    <name type="scientific">Zostera marina</name>
    <name type="common">Eelgrass</name>
    <dbReference type="NCBI Taxonomy" id="29655"/>
    <lineage>
        <taxon>Eukaryota</taxon>
        <taxon>Viridiplantae</taxon>
        <taxon>Streptophyta</taxon>
        <taxon>Embryophyta</taxon>
        <taxon>Tracheophyta</taxon>
        <taxon>Spermatophyta</taxon>
        <taxon>Magnoliopsida</taxon>
        <taxon>Liliopsida</taxon>
        <taxon>Zosteraceae</taxon>
        <taxon>Zostera</taxon>
    </lineage>
</organism>
<comment type="caution">
    <text evidence="7">The sequence shown here is derived from an EMBL/GenBank/DDBJ whole genome shotgun (WGS) entry which is preliminary data.</text>
</comment>
<protein>
    <recommendedName>
        <fullName evidence="6">Protein DETOXIFICATION</fullName>
    </recommendedName>
    <alternativeName>
        <fullName evidence="6">Multidrug and toxic compound extrusion protein</fullName>
    </alternativeName>
</protein>
<evidence type="ECO:0000313" key="7">
    <source>
        <dbReference type="EMBL" id="KMZ68126.1"/>
    </source>
</evidence>
<feature type="transmembrane region" description="Helical" evidence="6">
    <location>
        <begin position="357"/>
        <end position="378"/>
    </location>
</feature>
<evidence type="ECO:0000256" key="2">
    <source>
        <dbReference type="ARBA" id="ARBA00010199"/>
    </source>
</evidence>
<feature type="transmembrane region" description="Helical" evidence="6">
    <location>
        <begin position="181"/>
        <end position="203"/>
    </location>
</feature>
<feature type="transmembrane region" description="Helical" evidence="6">
    <location>
        <begin position="445"/>
        <end position="467"/>
    </location>
</feature>
<keyword evidence="8" id="KW-1185">Reference proteome</keyword>
<feature type="transmembrane region" description="Helical" evidence="6">
    <location>
        <begin position="324"/>
        <end position="345"/>
    </location>
</feature>
<evidence type="ECO:0000256" key="1">
    <source>
        <dbReference type="ARBA" id="ARBA00004141"/>
    </source>
</evidence>
<dbReference type="GO" id="GO:0015297">
    <property type="term" value="F:antiporter activity"/>
    <property type="evidence" value="ECO:0007669"/>
    <property type="project" value="InterPro"/>
</dbReference>
<feature type="transmembrane region" description="Helical" evidence="6">
    <location>
        <begin position="104"/>
        <end position="129"/>
    </location>
</feature>
<name>A0A0K9PGQ3_ZOSMR</name>
<dbReference type="Proteomes" id="UP000036987">
    <property type="component" value="Unassembled WGS sequence"/>
</dbReference>
<feature type="transmembrane region" description="Helical" evidence="6">
    <location>
        <begin position="226"/>
        <end position="247"/>
    </location>
</feature>
<evidence type="ECO:0000256" key="4">
    <source>
        <dbReference type="ARBA" id="ARBA00022989"/>
    </source>
</evidence>
<dbReference type="OrthoDB" id="423427at2759"/>
<accession>A0A0K9PGQ3</accession>